<evidence type="ECO:0000313" key="9">
    <source>
        <dbReference type="EMBL" id="CAL1545437.1"/>
    </source>
</evidence>
<dbReference type="GO" id="GO:0042800">
    <property type="term" value="F:histone H3K4 methyltransferase activity"/>
    <property type="evidence" value="ECO:0007669"/>
    <property type="project" value="TreeGrafter"/>
</dbReference>
<dbReference type="GO" id="GO:0035097">
    <property type="term" value="C:histone methyltransferase complex"/>
    <property type="evidence" value="ECO:0007669"/>
    <property type="project" value="TreeGrafter"/>
</dbReference>
<name>A0AAV2IH84_LYMST</name>
<feature type="region of interest" description="Disordered" evidence="7">
    <location>
        <begin position="34"/>
        <end position="56"/>
    </location>
</feature>
<comment type="caution">
    <text evidence="9">The sequence shown here is derived from an EMBL/GenBank/DDBJ whole genome shotgun (WGS) entry which is preliminary data.</text>
</comment>
<keyword evidence="3" id="KW-0862">Zinc</keyword>
<evidence type="ECO:0000259" key="8">
    <source>
        <dbReference type="PROSITE" id="PS50016"/>
    </source>
</evidence>
<keyword evidence="5" id="KW-0804">Transcription</keyword>
<dbReference type="PROSITE" id="PS50016">
    <property type="entry name" value="ZF_PHD_2"/>
    <property type="match status" value="2"/>
</dbReference>
<gene>
    <name evidence="9" type="ORF">GSLYS_00018920001</name>
</gene>
<dbReference type="InterPro" id="IPR013083">
    <property type="entry name" value="Znf_RING/FYVE/PHD"/>
</dbReference>
<reference evidence="9 10" key="1">
    <citation type="submission" date="2024-04" db="EMBL/GenBank/DDBJ databases">
        <authorList>
            <consortium name="Genoscope - CEA"/>
            <person name="William W."/>
        </authorList>
    </citation>
    <scope>NUCLEOTIDE SEQUENCE [LARGE SCALE GENOMIC DNA]</scope>
</reference>
<feature type="non-terminal residue" evidence="9">
    <location>
        <position position="125"/>
    </location>
</feature>
<evidence type="ECO:0000256" key="4">
    <source>
        <dbReference type="ARBA" id="ARBA00023015"/>
    </source>
</evidence>
<keyword evidence="2 6" id="KW-0863">Zinc-finger</keyword>
<feature type="domain" description="PHD-type" evidence="8">
    <location>
        <begin position="69"/>
        <end position="118"/>
    </location>
</feature>
<dbReference type="Proteomes" id="UP001497497">
    <property type="component" value="Unassembled WGS sequence"/>
</dbReference>
<evidence type="ECO:0000256" key="1">
    <source>
        <dbReference type="ARBA" id="ARBA00022723"/>
    </source>
</evidence>
<dbReference type="Pfam" id="PF00628">
    <property type="entry name" value="PHD"/>
    <property type="match status" value="1"/>
</dbReference>
<dbReference type="PANTHER" id="PTHR45838">
    <property type="entry name" value="HISTONE-LYSINE-N-METHYLTRANSFERASE 2 KMT2 FAMILY MEMBER"/>
    <property type="match status" value="1"/>
</dbReference>
<evidence type="ECO:0000256" key="2">
    <source>
        <dbReference type="ARBA" id="ARBA00022771"/>
    </source>
</evidence>
<dbReference type="InterPro" id="IPR019787">
    <property type="entry name" value="Znf_PHD-finger"/>
</dbReference>
<evidence type="ECO:0000313" key="10">
    <source>
        <dbReference type="Proteomes" id="UP001497497"/>
    </source>
</evidence>
<dbReference type="InterPro" id="IPR001965">
    <property type="entry name" value="Znf_PHD"/>
</dbReference>
<accession>A0AAV2IH84</accession>
<feature type="compositionally biased region" description="Acidic residues" evidence="7">
    <location>
        <begin position="34"/>
        <end position="49"/>
    </location>
</feature>
<dbReference type="PROSITE" id="PS01359">
    <property type="entry name" value="ZF_PHD_1"/>
    <property type="match status" value="2"/>
</dbReference>
<dbReference type="SUPFAM" id="SSF57903">
    <property type="entry name" value="FYVE/PHD zinc finger"/>
    <property type="match status" value="2"/>
</dbReference>
<dbReference type="PANTHER" id="PTHR45838:SF4">
    <property type="entry name" value="HISTONE-LYSINE N-METHYLTRANSFERASE TRITHORAX"/>
    <property type="match status" value="1"/>
</dbReference>
<evidence type="ECO:0000256" key="3">
    <source>
        <dbReference type="ARBA" id="ARBA00022833"/>
    </source>
</evidence>
<dbReference type="AlphaFoldDB" id="A0AAV2IH84"/>
<dbReference type="SMART" id="SM00249">
    <property type="entry name" value="PHD"/>
    <property type="match status" value="2"/>
</dbReference>
<keyword evidence="10" id="KW-1185">Reference proteome</keyword>
<dbReference type="InterPro" id="IPR019786">
    <property type="entry name" value="Zinc_finger_PHD-type_CS"/>
</dbReference>
<dbReference type="Gene3D" id="3.30.40.10">
    <property type="entry name" value="Zinc/RING finger domain, C3HC4 (zinc finger)"/>
    <property type="match status" value="1"/>
</dbReference>
<dbReference type="FunFam" id="3.30.40.10:FF:000394">
    <property type="entry name" value="Histone-lysine N-methyltransferase"/>
    <property type="match status" value="1"/>
</dbReference>
<dbReference type="GO" id="GO:0008270">
    <property type="term" value="F:zinc ion binding"/>
    <property type="evidence" value="ECO:0007669"/>
    <property type="project" value="UniProtKB-KW"/>
</dbReference>
<protein>
    <recommendedName>
        <fullName evidence="8">PHD-type domain-containing protein</fullName>
    </recommendedName>
</protein>
<keyword evidence="4" id="KW-0805">Transcription regulation</keyword>
<proteinExistence type="predicted"/>
<feature type="domain" description="PHD-type" evidence="8">
    <location>
        <begin position="1"/>
        <end position="72"/>
    </location>
</feature>
<dbReference type="GO" id="GO:0045893">
    <property type="term" value="P:positive regulation of DNA-templated transcription"/>
    <property type="evidence" value="ECO:0007669"/>
    <property type="project" value="TreeGrafter"/>
</dbReference>
<evidence type="ECO:0000256" key="5">
    <source>
        <dbReference type="ARBA" id="ARBA00023163"/>
    </source>
</evidence>
<organism evidence="9 10">
    <name type="scientific">Lymnaea stagnalis</name>
    <name type="common">Great pond snail</name>
    <name type="synonym">Helix stagnalis</name>
    <dbReference type="NCBI Taxonomy" id="6523"/>
    <lineage>
        <taxon>Eukaryota</taxon>
        <taxon>Metazoa</taxon>
        <taxon>Spiralia</taxon>
        <taxon>Lophotrochozoa</taxon>
        <taxon>Mollusca</taxon>
        <taxon>Gastropoda</taxon>
        <taxon>Heterobranchia</taxon>
        <taxon>Euthyneura</taxon>
        <taxon>Panpulmonata</taxon>
        <taxon>Hygrophila</taxon>
        <taxon>Lymnaeoidea</taxon>
        <taxon>Lymnaeidae</taxon>
        <taxon>Lymnaea</taxon>
    </lineage>
</organism>
<sequence length="125" mass="14172">RTLCYLCGSAGKQELIFCIVCCQPYHNFCLEEDERPDNSEGEEGEEASGEDTHQHGTNNSTLTWCCRRCQFCHVCGQQNGLLKCHRCKDTYHPECLGPNYPTRPSRKNIWVCTKCVRCKSCGATT</sequence>
<dbReference type="EMBL" id="CAXITT010000708">
    <property type="protein sequence ID" value="CAL1545437.1"/>
    <property type="molecule type" value="Genomic_DNA"/>
</dbReference>
<keyword evidence="1" id="KW-0479">Metal-binding</keyword>
<feature type="non-terminal residue" evidence="9">
    <location>
        <position position="1"/>
    </location>
</feature>
<evidence type="ECO:0000256" key="6">
    <source>
        <dbReference type="PROSITE-ProRule" id="PRU00146"/>
    </source>
</evidence>
<evidence type="ECO:0000256" key="7">
    <source>
        <dbReference type="SAM" id="MobiDB-lite"/>
    </source>
</evidence>
<dbReference type="InterPro" id="IPR011011">
    <property type="entry name" value="Znf_FYVE_PHD"/>
</dbReference>